<comment type="caution">
    <text evidence="1">The sequence shown here is derived from an EMBL/GenBank/DDBJ whole genome shotgun (WGS) entry which is preliminary data.</text>
</comment>
<name>F5VFP5_9LACO</name>
<sequence>MTTVQEQYQELCKLDPRIDDRIFIKSLNIVDRNKKKVISYLHGTSEPSPEFLKSWNSTIYPGYKNKLDNYPKIGELYVLIDDIIKDKGELYQKLLKQASGLDDILEIAMQLHEKADYYDMYDIIKGNRIIGNALVYAKSKYIYNEFLKRDESISDMVFLRLIGMSEKASQEFRKSKKDFIHDSRTTHSFDKCVIYASRVNNIKPLSEDELKEFIQDIDETTLKYYASKVFHRKDYFNVSMDKTILNKYNMFYYAYTLRQGN</sequence>
<proteinExistence type="predicted"/>
<evidence type="ECO:0000313" key="1">
    <source>
        <dbReference type="EMBL" id="EGL98184.1"/>
    </source>
</evidence>
<dbReference type="RefSeq" id="WP_003706710.1">
    <property type="nucleotide sequence ID" value="NZ_AFMN01000002.1"/>
</dbReference>
<dbReference type="EMBL" id="AFMN01000002">
    <property type="protein sequence ID" value="EGL98184.1"/>
    <property type="molecule type" value="Genomic_DNA"/>
</dbReference>
<organism evidence="1 2">
    <name type="scientific">Ligilactobacillus salivarius NIAS840</name>
    <dbReference type="NCBI Taxonomy" id="1029822"/>
    <lineage>
        <taxon>Bacteria</taxon>
        <taxon>Bacillati</taxon>
        <taxon>Bacillota</taxon>
        <taxon>Bacilli</taxon>
        <taxon>Lactobacillales</taxon>
        <taxon>Lactobacillaceae</taxon>
        <taxon>Ligilactobacillus</taxon>
    </lineage>
</organism>
<dbReference type="Proteomes" id="UP000006227">
    <property type="component" value="Unassembled WGS sequence"/>
</dbReference>
<evidence type="ECO:0000313" key="2">
    <source>
        <dbReference type="Proteomes" id="UP000006227"/>
    </source>
</evidence>
<gene>
    <name evidence="1" type="ORF">NIAS840_01615</name>
</gene>
<protein>
    <submittedName>
        <fullName evidence="1">Uncharacterized protein</fullName>
    </submittedName>
</protein>
<reference evidence="1 2" key="1">
    <citation type="journal article" date="2011" name="J. Bacteriol.">
        <title>Genome Sequence of Lactobacillus salivarius NIAS840, Isolated from Chicken Intestine.</title>
        <authorList>
            <person name="Ham J.S."/>
            <person name="Kim H.W."/>
            <person name="Seol K.H."/>
            <person name="Jang A."/>
            <person name="Jeong S.G."/>
            <person name="Oh M.H."/>
            <person name="Kim D.H."/>
            <person name="Kang D.K."/>
            <person name="Kim G.B."/>
            <person name="Cha C.J."/>
        </authorList>
    </citation>
    <scope>NUCLEOTIDE SEQUENCE [LARGE SCALE GENOMIC DNA]</scope>
    <source>
        <strain evidence="1 2">NIAS840</strain>
    </source>
</reference>
<accession>F5VFP5</accession>
<dbReference type="PATRIC" id="fig|1029822.3.peg.1610"/>
<dbReference type="AlphaFoldDB" id="F5VFP5"/>